<dbReference type="PANTHER" id="PTHR46322:SF1">
    <property type="entry name" value="PUROMYCIN-SENSITIVE AMINOPEPTIDASE"/>
    <property type="match status" value="1"/>
</dbReference>
<organism evidence="2 3">
    <name type="scientific">Acorus gramineus</name>
    <name type="common">Dwarf sweet flag</name>
    <dbReference type="NCBI Taxonomy" id="55184"/>
    <lineage>
        <taxon>Eukaryota</taxon>
        <taxon>Viridiplantae</taxon>
        <taxon>Streptophyta</taxon>
        <taxon>Embryophyta</taxon>
        <taxon>Tracheophyta</taxon>
        <taxon>Spermatophyta</taxon>
        <taxon>Magnoliopsida</taxon>
        <taxon>Liliopsida</taxon>
        <taxon>Acoraceae</taxon>
        <taxon>Acorus</taxon>
    </lineage>
</organism>
<gene>
    <name evidence="2" type="ORF">QJS04_geneDACA013334</name>
</gene>
<keyword evidence="3" id="KW-1185">Reference proteome</keyword>
<protein>
    <submittedName>
        <fullName evidence="2">Uncharacterized protein</fullName>
    </submittedName>
</protein>
<name>A0AAV9AA72_ACOGR</name>
<sequence>MENKSLNLFNSKLVLTSPETTSDADYAAILGVNCHECQEVLPTPGQPVTESMFIPVAVGLLDSKGKDMPLTSVHHEALLQSVVSNGCIMDMMIYWDGLTILGNGRVQGPVDLFKDTHFSESKWWISDEAAAKHRGMRGEWTVKKKKRDVDGGVDGAWMNNKKKKKRDTDDA</sequence>
<reference evidence="2" key="1">
    <citation type="journal article" date="2023" name="Nat. Commun.">
        <title>Diploid and tetraploid genomes of Acorus and the evolution of monocots.</title>
        <authorList>
            <person name="Ma L."/>
            <person name="Liu K.W."/>
            <person name="Li Z."/>
            <person name="Hsiao Y.Y."/>
            <person name="Qi Y."/>
            <person name="Fu T."/>
            <person name="Tang G.D."/>
            <person name="Zhang D."/>
            <person name="Sun W.H."/>
            <person name="Liu D.K."/>
            <person name="Li Y."/>
            <person name="Chen G.Z."/>
            <person name="Liu X.D."/>
            <person name="Liao X.Y."/>
            <person name="Jiang Y.T."/>
            <person name="Yu X."/>
            <person name="Hao Y."/>
            <person name="Huang J."/>
            <person name="Zhao X.W."/>
            <person name="Ke S."/>
            <person name="Chen Y.Y."/>
            <person name="Wu W.L."/>
            <person name="Hsu J.L."/>
            <person name="Lin Y.F."/>
            <person name="Huang M.D."/>
            <person name="Li C.Y."/>
            <person name="Huang L."/>
            <person name="Wang Z.W."/>
            <person name="Zhao X."/>
            <person name="Zhong W.Y."/>
            <person name="Peng D.H."/>
            <person name="Ahmad S."/>
            <person name="Lan S."/>
            <person name="Zhang J.S."/>
            <person name="Tsai W.C."/>
            <person name="Van de Peer Y."/>
            <person name="Liu Z.J."/>
        </authorList>
    </citation>
    <scope>NUCLEOTIDE SEQUENCE</scope>
    <source>
        <strain evidence="2">SCP</strain>
    </source>
</reference>
<evidence type="ECO:0000313" key="2">
    <source>
        <dbReference type="EMBL" id="KAK1261017.1"/>
    </source>
</evidence>
<evidence type="ECO:0000313" key="3">
    <source>
        <dbReference type="Proteomes" id="UP001179952"/>
    </source>
</evidence>
<accession>A0AAV9AA72</accession>
<dbReference type="GO" id="GO:0008270">
    <property type="term" value="F:zinc ion binding"/>
    <property type="evidence" value="ECO:0007669"/>
    <property type="project" value="InterPro"/>
</dbReference>
<dbReference type="InterPro" id="IPR012779">
    <property type="entry name" value="Peptidase_M1_pepN"/>
</dbReference>
<reference evidence="2" key="2">
    <citation type="submission" date="2023-06" db="EMBL/GenBank/DDBJ databases">
        <authorList>
            <person name="Ma L."/>
            <person name="Liu K.-W."/>
            <person name="Li Z."/>
            <person name="Hsiao Y.-Y."/>
            <person name="Qi Y."/>
            <person name="Fu T."/>
            <person name="Tang G."/>
            <person name="Zhang D."/>
            <person name="Sun W.-H."/>
            <person name="Liu D.-K."/>
            <person name="Li Y."/>
            <person name="Chen G.-Z."/>
            <person name="Liu X.-D."/>
            <person name="Liao X.-Y."/>
            <person name="Jiang Y.-T."/>
            <person name="Yu X."/>
            <person name="Hao Y."/>
            <person name="Huang J."/>
            <person name="Zhao X.-W."/>
            <person name="Ke S."/>
            <person name="Chen Y.-Y."/>
            <person name="Wu W.-L."/>
            <person name="Hsu J.-L."/>
            <person name="Lin Y.-F."/>
            <person name="Huang M.-D."/>
            <person name="Li C.-Y."/>
            <person name="Huang L."/>
            <person name="Wang Z.-W."/>
            <person name="Zhao X."/>
            <person name="Zhong W.-Y."/>
            <person name="Peng D.-H."/>
            <person name="Ahmad S."/>
            <person name="Lan S."/>
            <person name="Zhang J.-S."/>
            <person name="Tsai W.-C."/>
            <person name="Van De Peer Y."/>
            <person name="Liu Z.-J."/>
        </authorList>
    </citation>
    <scope>NUCLEOTIDE SEQUENCE</scope>
    <source>
        <strain evidence="2">SCP</strain>
        <tissue evidence="2">Leaves</tissue>
    </source>
</reference>
<dbReference type="GO" id="GO:0009507">
    <property type="term" value="C:chloroplast"/>
    <property type="evidence" value="ECO:0007669"/>
    <property type="project" value="TreeGrafter"/>
</dbReference>
<dbReference type="AlphaFoldDB" id="A0AAV9AA72"/>
<comment type="caution">
    <text evidence="2">The sequence shown here is derived from an EMBL/GenBank/DDBJ whole genome shotgun (WGS) entry which is preliminary data.</text>
</comment>
<proteinExistence type="predicted"/>
<evidence type="ECO:0000256" key="1">
    <source>
        <dbReference type="SAM" id="MobiDB-lite"/>
    </source>
</evidence>
<dbReference type="Proteomes" id="UP001179952">
    <property type="component" value="Unassembled WGS sequence"/>
</dbReference>
<dbReference type="Gene3D" id="2.60.40.1840">
    <property type="match status" value="1"/>
</dbReference>
<dbReference type="PANTHER" id="PTHR46322">
    <property type="entry name" value="PUROMYCIN-SENSITIVE AMINOPEPTIDASE"/>
    <property type="match status" value="1"/>
</dbReference>
<feature type="region of interest" description="Disordered" evidence="1">
    <location>
        <begin position="149"/>
        <end position="171"/>
    </location>
</feature>
<dbReference type="EMBL" id="JAUJYN010000011">
    <property type="protein sequence ID" value="KAK1261017.1"/>
    <property type="molecule type" value="Genomic_DNA"/>
</dbReference>
<dbReference type="InterPro" id="IPR038438">
    <property type="entry name" value="PepN_Ig-like_sf"/>
</dbReference>